<proteinExistence type="predicted"/>
<dbReference type="InterPro" id="IPR028790">
    <property type="entry name" value="MKKS"/>
</dbReference>
<dbReference type="GO" id="GO:0005737">
    <property type="term" value="C:cytoplasm"/>
    <property type="evidence" value="ECO:0007669"/>
    <property type="project" value="TreeGrafter"/>
</dbReference>
<organism evidence="1 2">
    <name type="scientific">Aldrovandia affinis</name>
    <dbReference type="NCBI Taxonomy" id="143900"/>
    <lineage>
        <taxon>Eukaryota</taxon>
        <taxon>Metazoa</taxon>
        <taxon>Chordata</taxon>
        <taxon>Craniata</taxon>
        <taxon>Vertebrata</taxon>
        <taxon>Euteleostomi</taxon>
        <taxon>Actinopterygii</taxon>
        <taxon>Neopterygii</taxon>
        <taxon>Teleostei</taxon>
        <taxon>Notacanthiformes</taxon>
        <taxon>Halosauridae</taxon>
        <taxon>Aldrovandia</taxon>
    </lineage>
</organism>
<evidence type="ECO:0000313" key="1">
    <source>
        <dbReference type="EMBL" id="KAJ8412761.1"/>
    </source>
</evidence>
<dbReference type="Gene3D" id="3.30.260.10">
    <property type="entry name" value="TCP-1-like chaperonin intermediate domain"/>
    <property type="match status" value="1"/>
</dbReference>
<dbReference type="Pfam" id="PF00118">
    <property type="entry name" value="Cpn60_TCP1"/>
    <property type="match status" value="1"/>
</dbReference>
<dbReference type="InterPro" id="IPR027410">
    <property type="entry name" value="TCP-1-like_intermed_sf"/>
</dbReference>
<dbReference type="GO" id="GO:0006457">
    <property type="term" value="P:protein folding"/>
    <property type="evidence" value="ECO:0007669"/>
    <property type="project" value="InterPro"/>
</dbReference>
<comment type="caution">
    <text evidence="1">The sequence shown here is derived from an EMBL/GenBank/DDBJ whole genome shotgun (WGS) entry which is preliminary data.</text>
</comment>
<dbReference type="Gene3D" id="1.10.560.10">
    <property type="entry name" value="GroEL-like equatorial domain"/>
    <property type="match status" value="1"/>
</dbReference>
<dbReference type="GO" id="GO:0051082">
    <property type="term" value="F:unfolded protein binding"/>
    <property type="evidence" value="ECO:0007669"/>
    <property type="project" value="InterPro"/>
</dbReference>
<dbReference type="EMBL" id="JAINUG010000018">
    <property type="protein sequence ID" value="KAJ8412761.1"/>
    <property type="molecule type" value="Genomic_DNA"/>
</dbReference>
<dbReference type="SUPFAM" id="SSF52029">
    <property type="entry name" value="GroEL apical domain-like"/>
    <property type="match status" value="1"/>
</dbReference>
<dbReference type="InterPro" id="IPR027413">
    <property type="entry name" value="GROEL-like_equatorial_sf"/>
</dbReference>
<dbReference type="GO" id="GO:0032502">
    <property type="term" value="P:developmental process"/>
    <property type="evidence" value="ECO:0007669"/>
    <property type="project" value="TreeGrafter"/>
</dbReference>
<dbReference type="GO" id="GO:0051131">
    <property type="term" value="P:chaperone-mediated protein complex assembly"/>
    <property type="evidence" value="ECO:0007669"/>
    <property type="project" value="TreeGrafter"/>
</dbReference>
<dbReference type="GO" id="GO:0005634">
    <property type="term" value="C:nucleus"/>
    <property type="evidence" value="ECO:0007669"/>
    <property type="project" value="TreeGrafter"/>
</dbReference>
<sequence>MSRLSKKQPSVCTSDPLSDGEVCRKLAVLRQILTSCFGPCGRLKQIHNNVGGHVLTTSTSAVLLKSLTMSHPVQKLLAASVLNHVSRFSDCGLFAGILCSSLVDHARGLSVQPGMVAAVYRRLLGLCGSYLSRDNCGCKVPVDLGSSHSLLALVRGVVTSKPACMLTHGEARHIGVRVVQAFLHTIPHHSPGPVCLGKTVTVAVEGRPVGDSTVLPGLLVDLPETLRPADLEQLAQGAFRLALFSVSLAGDLSEPGEGTYEVDWEVCLEATVLGQLLRLAEQVVRDGVRVFVCQRVVHPVLQQYLRKHGVIVVERLGIALLEPLIRATGAQAVATFQTPVPAQSYGQVAGLCVQHCGSREMLHLLPAGDSACCTLVLCHRNETMLNELKVACQRAEHILRLTLKEPWALLGGGCTETHLCAYIRHQCHSDVCRAMPELGCTRADYLQVADGFCRSLDAVGRALEHDDGERLVDLTHGHHWAVPVGAPPQASWGDVVGSCGCGLMPPRRDLEWSPLSTEYPPFSPAPPVDTEAHPLVLDSFPAKSNALQVAVETANLLLDLKYIIEDVS</sequence>
<reference evidence="1" key="1">
    <citation type="journal article" date="2023" name="Science">
        <title>Genome structures resolve the early diversification of teleost fishes.</title>
        <authorList>
            <person name="Parey E."/>
            <person name="Louis A."/>
            <person name="Montfort J."/>
            <person name="Bouchez O."/>
            <person name="Roques C."/>
            <person name="Iampietro C."/>
            <person name="Lluch J."/>
            <person name="Castinel A."/>
            <person name="Donnadieu C."/>
            <person name="Desvignes T."/>
            <person name="Floi Bucao C."/>
            <person name="Jouanno E."/>
            <person name="Wen M."/>
            <person name="Mejri S."/>
            <person name="Dirks R."/>
            <person name="Jansen H."/>
            <person name="Henkel C."/>
            <person name="Chen W.J."/>
            <person name="Zahm M."/>
            <person name="Cabau C."/>
            <person name="Klopp C."/>
            <person name="Thompson A.W."/>
            <person name="Robinson-Rechavi M."/>
            <person name="Braasch I."/>
            <person name="Lecointre G."/>
            <person name="Bobe J."/>
            <person name="Postlethwait J.H."/>
            <person name="Berthelot C."/>
            <person name="Roest Crollius H."/>
            <person name="Guiguen Y."/>
        </authorList>
    </citation>
    <scope>NUCLEOTIDE SEQUENCE</scope>
    <source>
        <strain evidence="1">NC1722</strain>
    </source>
</reference>
<dbReference type="AlphaFoldDB" id="A0AAD7T3H9"/>
<dbReference type="SUPFAM" id="SSF48592">
    <property type="entry name" value="GroEL equatorial domain-like"/>
    <property type="match status" value="1"/>
</dbReference>
<dbReference type="PANTHER" id="PTHR46787">
    <property type="entry name" value="SYNDROMES PUTATIVE CHAPERONIN-RELATED"/>
    <property type="match status" value="1"/>
</dbReference>
<evidence type="ECO:0000313" key="2">
    <source>
        <dbReference type="Proteomes" id="UP001221898"/>
    </source>
</evidence>
<protein>
    <submittedName>
        <fullName evidence="1">Uncharacterized protein</fullName>
    </submittedName>
</protein>
<keyword evidence="2" id="KW-1185">Reference proteome</keyword>
<dbReference type="Proteomes" id="UP001221898">
    <property type="component" value="Unassembled WGS sequence"/>
</dbReference>
<dbReference type="GO" id="GO:1902636">
    <property type="term" value="C:kinociliary basal body"/>
    <property type="evidence" value="ECO:0007669"/>
    <property type="project" value="TreeGrafter"/>
</dbReference>
<dbReference type="GO" id="GO:0005524">
    <property type="term" value="F:ATP binding"/>
    <property type="evidence" value="ECO:0007669"/>
    <property type="project" value="InterPro"/>
</dbReference>
<dbReference type="GO" id="GO:0060271">
    <property type="term" value="P:cilium assembly"/>
    <property type="evidence" value="ECO:0007669"/>
    <property type="project" value="InterPro"/>
</dbReference>
<dbReference type="InterPro" id="IPR027409">
    <property type="entry name" value="GroEL-like_apical_dom_sf"/>
</dbReference>
<name>A0AAD7T3H9_9TELE</name>
<dbReference type="Gene3D" id="3.50.7.10">
    <property type="entry name" value="GroEL"/>
    <property type="match status" value="1"/>
</dbReference>
<dbReference type="PANTHER" id="PTHR46787:SF1">
    <property type="entry name" value="MOLECULAR CHAPERONE MKKS"/>
    <property type="match status" value="1"/>
</dbReference>
<gene>
    <name evidence="1" type="ORF">AAFF_G00117120</name>
</gene>
<accession>A0AAD7T3H9</accession>
<dbReference type="InterPro" id="IPR002423">
    <property type="entry name" value="Cpn60/GroEL/TCP-1"/>
</dbReference>